<dbReference type="EMBL" id="VAHF01000013">
    <property type="protein sequence ID" value="TXG47676.1"/>
    <property type="molecule type" value="Genomic_DNA"/>
</dbReference>
<evidence type="ECO:0000313" key="1">
    <source>
        <dbReference type="EMBL" id="TXG47676.1"/>
    </source>
</evidence>
<protein>
    <submittedName>
        <fullName evidence="1">Uncharacterized protein</fullName>
    </submittedName>
</protein>
<name>A0A5C7GU89_9ROSI</name>
<dbReference type="Proteomes" id="UP000323000">
    <property type="component" value="Chromosome 13"/>
</dbReference>
<organism evidence="1 2">
    <name type="scientific">Acer yangbiense</name>
    <dbReference type="NCBI Taxonomy" id="1000413"/>
    <lineage>
        <taxon>Eukaryota</taxon>
        <taxon>Viridiplantae</taxon>
        <taxon>Streptophyta</taxon>
        <taxon>Embryophyta</taxon>
        <taxon>Tracheophyta</taxon>
        <taxon>Spermatophyta</taxon>
        <taxon>Magnoliopsida</taxon>
        <taxon>eudicotyledons</taxon>
        <taxon>Gunneridae</taxon>
        <taxon>Pentapetalae</taxon>
        <taxon>rosids</taxon>
        <taxon>malvids</taxon>
        <taxon>Sapindales</taxon>
        <taxon>Sapindaceae</taxon>
        <taxon>Hippocastanoideae</taxon>
        <taxon>Acereae</taxon>
        <taxon>Acer</taxon>
    </lineage>
</organism>
<evidence type="ECO:0000313" key="2">
    <source>
        <dbReference type="Proteomes" id="UP000323000"/>
    </source>
</evidence>
<comment type="caution">
    <text evidence="1">The sequence shown here is derived from an EMBL/GenBank/DDBJ whole genome shotgun (WGS) entry which is preliminary data.</text>
</comment>
<accession>A0A5C7GU89</accession>
<gene>
    <name evidence="1" type="ORF">EZV62_026970</name>
</gene>
<sequence>MHLQGAEVVQIVRVAVVKENAHESSQDKATGVTTIYMTKGTPVSRGINLNTHYCHAQLT</sequence>
<dbReference type="AlphaFoldDB" id="A0A5C7GU89"/>
<proteinExistence type="predicted"/>
<reference evidence="2" key="1">
    <citation type="journal article" date="2019" name="Gigascience">
        <title>De novo genome assembly of the endangered Acer yangbiense, a plant species with extremely small populations endemic to Yunnan Province, China.</title>
        <authorList>
            <person name="Yang J."/>
            <person name="Wariss H.M."/>
            <person name="Tao L."/>
            <person name="Zhang R."/>
            <person name="Yun Q."/>
            <person name="Hollingsworth P."/>
            <person name="Dao Z."/>
            <person name="Luo G."/>
            <person name="Guo H."/>
            <person name="Ma Y."/>
            <person name="Sun W."/>
        </authorList>
    </citation>
    <scope>NUCLEOTIDE SEQUENCE [LARGE SCALE GENOMIC DNA]</scope>
    <source>
        <strain evidence="2">cv. Malutang</strain>
    </source>
</reference>
<keyword evidence="2" id="KW-1185">Reference proteome</keyword>